<dbReference type="AlphaFoldDB" id="A0A1M6XHI8"/>
<proteinExistence type="predicted"/>
<sequence>MSLWPDQADGFIGLNRVLVKLGRIEEVNNALLSTLGTTEKPAVRKWRPSDRPSTVTPRVHEERQLSS</sequence>
<evidence type="ECO:0000313" key="2">
    <source>
        <dbReference type="EMBL" id="SHL05434.1"/>
    </source>
</evidence>
<dbReference type="Proteomes" id="UP000189935">
    <property type="component" value="Chromosome I"/>
</dbReference>
<feature type="compositionally biased region" description="Basic and acidic residues" evidence="1">
    <location>
        <begin position="58"/>
        <end position="67"/>
    </location>
</feature>
<organism evidence="2 3">
    <name type="scientific">Bradyrhizobium lablabi</name>
    <dbReference type="NCBI Taxonomy" id="722472"/>
    <lineage>
        <taxon>Bacteria</taxon>
        <taxon>Pseudomonadati</taxon>
        <taxon>Pseudomonadota</taxon>
        <taxon>Alphaproteobacteria</taxon>
        <taxon>Hyphomicrobiales</taxon>
        <taxon>Nitrobacteraceae</taxon>
        <taxon>Bradyrhizobium</taxon>
    </lineage>
</organism>
<protein>
    <submittedName>
        <fullName evidence="2">Uncharacterized protein</fullName>
    </submittedName>
</protein>
<dbReference type="EMBL" id="LT670844">
    <property type="protein sequence ID" value="SHL05434.1"/>
    <property type="molecule type" value="Genomic_DNA"/>
</dbReference>
<reference evidence="2 3" key="1">
    <citation type="submission" date="2016-11" db="EMBL/GenBank/DDBJ databases">
        <authorList>
            <person name="Jaros S."/>
            <person name="Januszkiewicz K."/>
            <person name="Wedrychowicz H."/>
        </authorList>
    </citation>
    <scope>NUCLEOTIDE SEQUENCE [LARGE SCALE GENOMIC DNA]</scope>
    <source>
        <strain evidence="2 3">GAS499</strain>
    </source>
</reference>
<feature type="region of interest" description="Disordered" evidence="1">
    <location>
        <begin position="38"/>
        <end position="67"/>
    </location>
</feature>
<evidence type="ECO:0000313" key="3">
    <source>
        <dbReference type="Proteomes" id="UP000189935"/>
    </source>
</evidence>
<name>A0A1M6XHI8_9BRAD</name>
<accession>A0A1M6XHI8</accession>
<dbReference type="RefSeq" id="WP_079542209.1">
    <property type="nucleotide sequence ID" value="NZ_LT670844.1"/>
</dbReference>
<evidence type="ECO:0000256" key="1">
    <source>
        <dbReference type="SAM" id="MobiDB-lite"/>
    </source>
</evidence>
<gene>
    <name evidence="2" type="ORF">SAMN05444159_4873</name>
</gene>